<evidence type="ECO:0000313" key="1">
    <source>
        <dbReference type="EMBL" id="TWH99977.1"/>
    </source>
</evidence>
<dbReference type="InterPro" id="IPR029058">
    <property type="entry name" value="AB_hydrolase_fold"/>
</dbReference>
<keyword evidence="2" id="KW-1185">Reference proteome</keyword>
<reference evidence="1 2" key="1">
    <citation type="journal article" date="2015" name="Stand. Genomic Sci.">
        <title>Genomic Encyclopedia of Bacterial and Archaeal Type Strains, Phase III: the genomes of soil and plant-associated and newly described type strains.</title>
        <authorList>
            <person name="Whitman W.B."/>
            <person name="Woyke T."/>
            <person name="Klenk H.P."/>
            <person name="Zhou Y."/>
            <person name="Lilburn T.G."/>
            <person name="Beck B.J."/>
            <person name="De Vos P."/>
            <person name="Vandamme P."/>
            <person name="Eisen J.A."/>
            <person name="Garrity G."/>
            <person name="Hugenholtz P."/>
            <person name="Kyrpides N.C."/>
        </authorList>
    </citation>
    <scope>NUCLEOTIDE SEQUENCE [LARGE SCALE GENOMIC DNA]</scope>
    <source>
        <strain evidence="1 2">CGMCC 1.10821</strain>
    </source>
</reference>
<name>A0A562KXA4_9GAMM</name>
<dbReference type="Gene3D" id="3.40.50.1820">
    <property type="entry name" value="alpha/beta hydrolase"/>
    <property type="match status" value="1"/>
</dbReference>
<dbReference type="EMBL" id="VLKN01000008">
    <property type="protein sequence ID" value="TWH99977.1"/>
    <property type="molecule type" value="Genomic_DNA"/>
</dbReference>
<sequence>MTYYRQCASRGDAQAGELARQFAGFSRSYDDVNFDAALLATIRARTLIVHGDRDEFFPVGIPVEMYAAIPGSALWIVPQGSHVPIFDANAKQFLEAAQRFLQEPAASR</sequence>
<evidence type="ECO:0008006" key="3">
    <source>
        <dbReference type="Google" id="ProtNLM"/>
    </source>
</evidence>
<dbReference type="RefSeq" id="WP_144900468.1">
    <property type="nucleotide sequence ID" value="NZ_VLKN01000008.1"/>
</dbReference>
<gene>
    <name evidence="1" type="ORF">IP90_02984</name>
</gene>
<dbReference type="AlphaFoldDB" id="A0A562KXA4"/>
<dbReference type="OrthoDB" id="9785408at2"/>
<protein>
    <recommendedName>
        <fullName evidence="3">TAP-like protein</fullName>
    </recommendedName>
</protein>
<evidence type="ECO:0000313" key="2">
    <source>
        <dbReference type="Proteomes" id="UP000315167"/>
    </source>
</evidence>
<comment type="caution">
    <text evidence="1">The sequence shown here is derived from an EMBL/GenBank/DDBJ whole genome shotgun (WGS) entry which is preliminary data.</text>
</comment>
<dbReference type="SUPFAM" id="SSF53474">
    <property type="entry name" value="alpha/beta-Hydrolases"/>
    <property type="match status" value="1"/>
</dbReference>
<proteinExistence type="predicted"/>
<organism evidence="1 2">
    <name type="scientific">Luteimonas cucumeris</name>
    <dbReference type="NCBI Taxonomy" id="985012"/>
    <lineage>
        <taxon>Bacteria</taxon>
        <taxon>Pseudomonadati</taxon>
        <taxon>Pseudomonadota</taxon>
        <taxon>Gammaproteobacteria</taxon>
        <taxon>Lysobacterales</taxon>
        <taxon>Lysobacteraceae</taxon>
        <taxon>Luteimonas</taxon>
    </lineage>
</organism>
<dbReference type="Proteomes" id="UP000315167">
    <property type="component" value="Unassembled WGS sequence"/>
</dbReference>
<accession>A0A562KXA4</accession>